<name>A0A8X8K160_9GAMM</name>
<dbReference type="GO" id="GO:0030170">
    <property type="term" value="F:pyridoxal phosphate binding"/>
    <property type="evidence" value="ECO:0007669"/>
    <property type="project" value="InterPro"/>
</dbReference>
<dbReference type="GO" id="GO:0004795">
    <property type="term" value="F:threonine synthase activity"/>
    <property type="evidence" value="ECO:0007669"/>
    <property type="project" value="UniProtKB-UniRule"/>
</dbReference>
<keyword evidence="8 11" id="KW-0663">Pyridoxal phosphate</keyword>
<evidence type="ECO:0000256" key="7">
    <source>
        <dbReference type="ARBA" id="ARBA00022697"/>
    </source>
</evidence>
<dbReference type="SUPFAM" id="SSF53686">
    <property type="entry name" value="Tryptophan synthase beta subunit-like PLP-dependent enzymes"/>
    <property type="match status" value="1"/>
</dbReference>
<dbReference type="PANTHER" id="PTHR43515:SF1">
    <property type="entry name" value="THREONINE SYNTHASE-LIKE 1"/>
    <property type="match status" value="1"/>
</dbReference>
<comment type="cofactor">
    <cofactor evidence="1 11">
        <name>pyridoxal 5'-phosphate</name>
        <dbReference type="ChEBI" id="CHEBI:597326"/>
    </cofactor>
</comment>
<dbReference type="GO" id="GO:0009088">
    <property type="term" value="P:threonine biosynthetic process"/>
    <property type="evidence" value="ECO:0007669"/>
    <property type="project" value="UniProtKB-UniRule"/>
</dbReference>
<evidence type="ECO:0000313" key="14">
    <source>
        <dbReference type="EMBL" id="MBD7952630.1"/>
    </source>
</evidence>
<dbReference type="Gene3D" id="3.90.1380.10">
    <property type="entry name" value="Threonine synthase, N-terminal domain"/>
    <property type="match status" value="1"/>
</dbReference>
<keyword evidence="6" id="KW-0028">Amino-acid biosynthesis</keyword>
<dbReference type="EC" id="4.2.3.1" evidence="4 10"/>
<accession>A0A8X8K160</accession>
<dbReference type="PROSITE" id="PS00165">
    <property type="entry name" value="DEHYDRATASE_SER_THR"/>
    <property type="match status" value="1"/>
</dbReference>
<organism evidence="14 15">
    <name type="scientific">Stenotrophomonas lacuserhaii</name>
    <dbReference type="NCBI Taxonomy" id="2760084"/>
    <lineage>
        <taxon>Bacteria</taxon>
        <taxon>Pseudomonadati</taxon>
        <taxon>Pseudomonadota</taxon>
        <taxon>Gammaproteobacteria</taxon>
        <taxon>Lysobacterales</taxon>
        <taxon>Lysobacteraceae</taxon>
        <taxon>Stenotrophomonas</taxon>
    </lineage>
</organism>
<dbReference type="AlphaFoldDB" id="A0A8X8K160"/>
<evidence type="ECO:0000256" key="2">
    <source>
        <dbReference type="ARBA" id="ARBA00004979"/>
    </source>
</evidence>
<dbReference type="InterPro" id="IPR036052">
    <property type="entry name" value="TrpB-like_PALP_sf"/>
</dbReference>
<dbReference type="Pfam" id="PF14821">
    <property type="entry name" value="Thr_synth_N"/>
    <property type="match status" value="1"/>
</dbReference>
<evidence type="ECO:0000256" key="10">
    <source>
        <dbReference type="NCBIfam" id="TIGR00260"/>
    </source>
</evidence>
<evidence type="ECO:0000256" key="5">
    <source>
        <dbReference type="ARBA" id="ARBA00018679"/>
    </source>
</evidence>
<comment type="similarity">
    <text evidence="3">Belongs to the threonine synthase family.</text>
</comment>
<keyword evidence="7" id="KW-0791">Threonine biosynthesis</keyword>
<dbReference type="Gene3D" id="3.40.50.1100">
    <property type="match status" value="2"/>
</dbReference>
<evidence type="ECO:0000256" key="11">
    <source>
        <dbReference type="PIRSR" id="PIRSR604450-51"/>
    </source>
</evidence>
<reference evidence="14 15" key="1">
    <citation type="submission" date="2020-08" db="EMBL/GenBank/DDBJ databases">
        <title>A Genomic Blueprint of the Chicken Gut Microbiome.</title>
        <authorList>
            <person name="Gilroy R."/>
            <person name="Ravi A."/>
            <person name="Getino M."/>
            <person name="Pursley I."/>
            <person name="Horton D.L."/>
            <person name="Alikhan N.-F."/>
            <person name="Baker D."/>
            <person name="Gharbi K."/>
            <person name="Hall N."/>
            <person name="Watson M."/>
            <person name="Adriaenssens E.M."/>
            <person name="Foster-Nyarko E."/>
            <person name="Jarju S."/>
            <person name="Secka A."/>
            <person name="Antonio M."/>
            <person name="Oren A."/>
            <person name="Chaudhuri R."/>
            <person name="La Ragione R.M."/>
            <person name="Hildebrand F."/>
            <person name="Pallen M.J."/>
        </authorList>
    </citation>
    <scope>NUCLEOTIDE SEQUENCE [LARGE SCALE GENOMIC DNA]</scope>
    <source>
        <strain evidence="14 15">Sa5BUN4</strain>
    </source>
</reference>
<comment type="pathway">
    <text evidence="2">Amino-acid biosynthesis; L-threonine biosynthesis; L-threonine from L-aspartate: step 5/5.</text>
</comment>
<sequence>MRFVSTRGQSPAVSLSAAIAAGLAPDGGLYVSERLPAPREWIATPSLAQTAAQVLAPFFEGDPLADALPAICAEAFDFPVPLRPLPRRGDHVLELFHGPTAAFKDVGARFLAATLARLRNGESKPLTIVVATSGDTGAAVAAAFHGQPGLRVVVLYPDGRVSPRQAHQLGCFGENIQAFRVAGSFDDCQALVKRALGDGELQAIVPLSSANSISLGRLLPQMSYYAHAALQHQQAGRAALNLVIPTGNLGNAMAAILARAIGLPIGRIALATNANDVLPRYFAGADYQPADSVATTANAMDVGAPSNFERLRWLFNGDDAALRQAFTAEAVDDVAIRATIASAHAGSGEVFCPHTATAVTVLNTLRARGAKGDWAVVATAHPAKFESVVEPLIGEALAVPPALDALLRRPAHAEPLAADYAAFRAVLQAGEAAEHGSALPGRGAGTSSVVR</sequence>
<feature type="modified residue" description="N6-(pyridoxal phosphate)lysine" evidence="11">
    <location>
        <position position="104"/>
    </location>
</feature>
<dbReference type="InterPro" id="IPR029144">
    <property type="entry name" value="Thr_synth_N"/>
</dbReference>
<evidence type="ECO:0000256" key="4">
    <source>
        <dbReference type="ARBA" id="ARBA00013028"/>
    </source>
</evidence>
<dbReference type="GO" id="GO:0005737">
    <property type="term" value="C:cytoplasm"/>
    <property type="evidence" value="ECO:0007669"/>
    <property type="project" value="TreeGrafter"/>
</dbReference>
<keyword evidence="14" id="KW-0456">Lyase</keyword>
<dbReference type="InterPro" id="IPR000634">
    <property type="entry name" value="Ser/Thr_deHydtase_PyrdxlP-BS"/>
</dbReference>
<keyword evidence="15" id="KW-1185">Reference proteome</keyword>
<evidence type="ECO:0000256" key="8">
    <source>
        <dbReference type="ARBA" id="ARBA00022898"/>
    </source>
</evidence>
<dbReference type="InterPro" id="IPR037158">
    <property type="entry name" value="Thr_synth_N_sf"/>
</dbReference>
<dbReference type="InterPro" id="IPR004450">
    <property type="entry name" value="Thr_synthase-like"/>
</dbReference>
<dbReference type="NCBIfam" id="TIGR00260">
    <property type="entry name" value="thrC"/>
    <property type="match status" value="1"/>
</dbReference>
<dbReference type="Pfam" id="PF00291">
    <property type="entry name" value="PALP"/>
    <property type="match status" value="1"/>
</dbReference>
<evidence type="ECO:0000256" key="6">
    <source>
        <dbReference type="ARBA" id="ARBA00022605"/>
    </source>
</evidence>
<dbReference type="PANTHER" id="PTHR43515">
    <property type="entry name" value="THREONINE SYNTHASE-LIKE 1"/>
    <property type="match status" value="1"/>
</dbReference>
<gene>
    <name evidence="14" type="primary">thrC</name>
    <name evidence="14" type="ORF">H9654_00285</name>
</gene>
<evidence type="ECO:0000256" key="3">
    <source>
        <dbReference type="ARBA" id="ARBA00005517"/>
    </source>
</evidence>
<protein>
    <recommendedName>
        <fullName evidence="5 10">Threonine synthase</fullName>
        <ecNumber evidence="4 10">4.2.3.1</ecNumber>
    </recommendedName>
</protein>
<proteinExistence type="inferred from homology"/>
<evidence type="ECO:0000256" key="9">
    <source>
        <dbReference type="ARBA" id="ARBA00049144"/>
    </source>
</evidence>
<dbReference type="Proteomes" id="UP000636938">
    <property type="component" value="Unassembled WGS sequence"/>
</dbReference>
<evidence type="ECO:0000256" key="1">
    <source>
        <dbReference type="ARBA" id="ARBA00001933"/>
    </source>
</evidence>
<evidence type="ECO:0000313" key="15">
    <source>
        <dbReference type="Proteomes" id="UP000636938"/>
    </source>
</evidence>
<feature type="domain" description="Tryptophan synthase beta chain-like PALP" evidence="12">
    <location>
        <begin position="93"/>
        <end position="378"/>
    </location>
</feature>
<feature type="domain" description="Threonine synthase N-terminal" evidence="13">
    <location>
        <begin position="2"/>
        <end position="76"/>
    </location>
</feature>
<evidence type="ECO:0000259" key="12">
    <source>
        <dbReference type="Pfam" id="PF00291"/>
    </source>
</evidence>
<dbReference type="InterPro" id="IPR001926">
    <property type="entry name" value="TrpB-like_PALP"/>
</dbReference>
<comment type="caution">
    <text evidence="14">The sequence shown here is derived from an EMBL/GenBank/DDBJ whole genome shotgun (WGS) entry which is preliminary data.</text>
</comment>
<dbReference type="EMBL" id="JACSQS010000001">
    <property type="protein sequence ID" value="MBD7952630.1"/>
    <property type="molecule type" value="Genomic_DNA"/>
</dbReference>
<evidence type="ECO:0000259" key="13">
    <source>
        <dbReference type="Pfam" id="PF14821"/>
    </source>
</evidence>
<comment type="catalytic activity">
    <reaction evidence="9">
        <text>O-phospho-L-homoserine + H2O = L-threonine + phosphate</text>
        <dbReference type="Rhea" id="RHEA:10840"/>
        <dbReference type="ChEBI" id="CHEBI:15377"/>
        <dbReference type="ChEBI" id="CHEBI:43474"/>
        <dbReference type="ChEBI" id="CHEBI:57590"/>
        <dbReference type="ChEBI" id="CHEBI:57926"/>
        <dbReference type="EC" id="4.2.3.1"/>
    </reaction>
</comment>